<name>A0A939GCW2_9BACT</name>
<protein>
    <submittedName>
        <fullName evidence="1">Gliding motility-associated C-terminal domain-containing protein</fullName>
    </submittedName>
</protein>
<dbReference type="EMBL" id="JAFMYV010000001">
    <property type="protein sequence ID" value="MBO0935210.1"/>
    <property type="molecule type" value="Genomic_DNA"/>
</dbReference>
<dbReference type="NCBIfam" id="TIGR04131">
    <property type="entry name" value="Bac_Flav_CTERM"/>
    <property type="match status" value="1"/>
</dbReference>
<dbReference type="AlphaFoldDB" id="A0A939GCW2"/>
<organism evidence="1 2">
    <name type="scientific">Fibrella rubiginis</name>
    <dbReference type="NCBI Taxonomy" id="2817060"/>
    <lineage>
        <taxon>Bacteria</taxon>
        <taxon>Pseudomonadati</taxon>
        <taxon>Bacteroidota</taxon>
        <taxon>Cytophagia</taxon>
        <taxon>Cytophagales</taxon>
        <taxon>Spirosomataceae</taxon>
        <taxon>Fibrella</taxon>
    </lineage>
</organism>
<dbReference type="Pfam" id="PF13585">
    <property type="entry name" value="CHU_C"/>
    <property type="match status" value="1"/>
</dbReference>
<sequence>MRQILYVLLLLCLPLAGYSDHVFGGELTMRYLGKGGNYRIQLNQFVDGAHVNASNRDYSATVYIFRKKNPILMDSFILNFRKRESISYENAACAKAQNLSTFNDTFDTDVQLNVGEYNDPDGYTLVFERCCRDKAITNVSKSTDVGLVFYLEFPPLVRGGVAVVNSSPVFSTPGGNYLCLNKLFTTAYSATDADGDELRYSLVTPYQGYTDATFVYGTGTPRSSYPFITWSPGFGPTNAIPGSPALQVDAKTGQLTVKPSMTGYFLFAVQCDEYRAGQKIGTIRRDFLLSVVDCPINTPPAPVITLNGKPAQTGTICAGASLSLAADASPLWAYQWQQDGVNLAGETAPSLTVANPGRYTVVRRSVVNCASEIASSPVQVQTAPLPAVAADSITPVCVGSSGIPLRGTPATGVWSGKGVIGSRFDPTAAGEGVQPVRYTVTDGNGCQNSVVRWVHVTPPLRLDGALTHRVQRNDAVRLQLQPSMANASVRWSPALYLDDPAIPAPLYRSGESTTYTVQAQTASGCQATARVAVQVFERLYIPTAFSPNGDGENEQWRPINSESFPDCEVSVYNRWGNLVYQGTGSNAVWDGRYQQEVVEPGVYLYQIKTGPNEPLLSGTLTVFR</sequence>
<reference evidence="1" key="1">
    <citation type="submission" date="2021-03" db="EMBL/GenBank/DDBJ databases">
        <title>Fibrella sp. HMF5335 genome sequencing and assembly.</title>
        <authorList>
            <person name="Kang H."/>
            <person name="Kim H."/>
            <person name="Bae S."/>
            <person name="Joh K."/>
        </authorList>
    </citation>
    <scope>NUCLEOTIDE SEQUENCE</scope>
    <source>
        <strain evidence="1">HMF5335</strain>
    </source>
</reference>
<evidence type="ECO:0000313" key="2">
    <source>
        <dbReference type="Proteomes" id="UP000664034"/>
    </source>
</evidence>
<dbReference type="Proteomes" id="UP000664034">
    <property type="component" value="Unassembled WGS sequence"/>
</dbReference>
<dbReference type="Gene3D" id="2.60.40.10">
    <property type="entry name" value="Immunoglobulins"/>
    <property type="match status" value="1"/>
</dbReference>
<evidence type="ECO:0000313" key="1">
    <source>
        <dbReference type="EMBL" id="MBO0935210.1"/>
    </source>
</evidence>
<keyword evidence="2" id="KW-1185">Reference proteome</keyword>
<gene>
    <name evidence="1" type="ORF">J2I47_01490</name>
</gene>
<dbReference type="InterPro" id="IPR013783">
    <property type="entry name" value="Ig-like_fold"/>
</dbReference>
<dbReference type="InterPro" id="IPR026341">
    <property type="entry name" value="T9SS_type_B"/>
</dbReference>
<dbReference type="RefSeq" id="WP_207362772.1">
    <property type="nucleotide sequence ID" value="NZ_JAFMYV010000001.1"/>
</dbReference>
<comment type="caution">
    <text evidence="1">The sequence shown here is derived from an EMBL/GenBank/DDBJ whole genome shotgun (WGS) entry which is preliminary data.</text>
</comment>
<proteinExistence type="predicted"/>
<accession>A0A939GCW2</accession>